<comment type="caution">
    <text evidence="3">The sequence shown here is derived from an EMBL/GenBank/DDBJ whole genome shotgun (WGS) entry which is preliminary data.</text>
</comment>
<dbReference type="InterPro" id="IPR046161">
    <property type="entry name" value="DUF6163"/>
</dbReference>
<reference evidence="3 4" key="1">
    <citation type="submission" date="2023-09" db="EMBL/GenBank/DDBJ databases">
        <title>Whole genome shotgun sequencing (WGS) of Bosea sp. ZW T0_25, isolated from stored onions (Allium cepa).</title>
        <authorList>
            <person name="Stoll D.A."/>
            <person name="Huch M."/>
        </authorList>
    </citation>
    <scope>NUCLEOTIDE SEQUENCE [LARGE SCALE GENOMIC DNA]</scope>
    <source>
        <strain evidence="3 4">ZW T0_25</strain>
    </source>
</reference>
<feature type="region of interest" description="Disordered" evidence="1">
    <location>
        <begin position="1"/>
        <end position="23"/>
    </location>
</feature>
<protein>
    <submittedName>
        <fullName evidence="3">DUF6163 family protein</fullName>
    </submittedName>
</protein>
<evidence type="ECO:0000256" key="1">
    <source>
        <dbReference type="SAM" id="MobiDB-lite"/>
    </source>
</evidence>
<feature type="transmembrane region" description="Helical" evidence="2">
    <location>
        <begin position="70"/>
        <end position="92"/>
    </location>
</feature>
<keyword evidence="2" id="KW-0472">Membrane</keyword>
<dbReference type="Pfam" id="PF19660">
    <property type="entry name" value="DUF6163"/>
    <property type="match status" value="1"/>
</dbReference>
<evidence type="ECO:0000313" key="4">
    <source>
        <dbReference type="Proteomes" id="UP001254257"/>
    </source>
</evidence>
<feature type="transmembrane region" description="Helical" evidence="2">
    <location>
        <begin position="31"/>
        <end position="58"/>
    </location>
</feature>
<dbReference type="EMBL" id="JAWDID010000010">
    <property type="protein sequence ID" value="MDU0340082.1"/>
    <property type="molecule type" value="Genomic_DNA"/>
</dbReference>
<evidence type="ECO:0000256" key="2">
    <source>
        <dbReference type="SAM" id="Phobius"/>
    </source>
</evidence>
<accession>A0ABU3S5M8</accession>
<name>A0ABU3S5M8_9HYPH</name>
<feature type="transmembrane region" description="Helical" evidence="2">
    <location>
        <begin position="124"/>
        <end position="143"/>
    </location>
</feature>
<organism evidence="3 4">
    <name type="scientific">Bosea rubneri</name>
    <dbReference type="NCBI Taxonomy" id="3075434"/>
    <lineage>
        <taxon>Bacteria</taxon>
        <taxon>Pseudomonadati</taxon>
        <taxon>Pseudomonadota</taxon>
        <taxon>Alphaproteobacteria</taxon>
        <taxon>Hyphomicrobiales</taxon>
        <taxon>Boseaceae</taxon>
        <taxon>Bosea</taxon>
    </lineage>
</organism>
<dbReference type="Proteomes" id="UP001254257">
    <property type="component" value="Unassembled WGS sequence"/>
</dbReference>
<sequence>MSLVRESEVLRSQPGGASGEGKPGRMRWRTILVWLLRLLSIAWMAKGLLQWAVILGLGPESGPPFESRPLTFQAITVYFAVFDLVAAVGLWLTSTWGGVLWLLAAMSQLLLGFFFPRWLPLSPVLIGSYVMLMLAYFVATWAAENQEG</sequence>
<keyword evidence="2" id="KW-1133">Transmembrane helix</keyword>
<feature type="transmembrane region" description="Helical" evidence="2">
    <location>
        <begin position="99"/>
        <end position="118"/>
    </location>
</feature>
<gene>
    <name evidence="3" type="ORF">RKE40_09330</name>
</gene>
<keyword evidence="2" id="KW-0812">Transmembrane</keyword>
<keyword evidence="4" id="KW-1185">Reference proteome</keyword>
<evidence type="ECO:0000313" key="3">
    <source>
        <dbReference type="EMBL" id="MDU0340082.1"/>
    </source>
</evidence>
<proteinExistence type="predicted"/>
<dbReference type="RefSeq" id="WP_316017952.1">
    <property type="nucleotide sequence ID" value="NZ_JAWDID010000010.1"/>
</dbReference>